<organism evidence="1 2">
    <name type="scientific">Dioscorea alata</name>
    <name type="common">Purple yam</name>
    <dbReference type="NCBI Taxonomy" id="55571"/>
    <lineage>
        <taxon>Eukaryota</taxon>
        <taxon>Viridiplantae</taxon>
        <taxon>Streptophyta</taxon>
        <taxon>Embryophyta</taxon>
        <taxon>Tracheophyta</taxon>
        <taxon>Spermatophyta</taxon>
        <taxon>Magnoliopsida</taxon>
        <taxon>Liliopsida</taxon>
        <taxon>Dioscoreales</taxon>
        <taxon>Dioscoreaceae</taxon>
        <taxon>Dioscorea</taxon>
    </lineage>
</organism>
<protein>
    <submittedName>
        <fullName evidence="1">Uncharacterized protein</fullName>
    </submittedName>
</protein>
<comment type="caution">
    <text evidence="1">The sequence shown here is derived from an EMBL/GenBank/DDBJ whole genome shotgun (WGS) entry which is preliminary data.</text>
</comment>
<accession>A0ACB7TS41</accession>
<evidence type="ECO:0000313" key="1">
    <source>
        <dbReference type="EMBL" id="KAH7651544.1"/>
    </source>
</evidence>
<dbReference type="Proteomes" id="UP000827976">
    <property type="component" value="Chromosome 20"/>
</dbReference>
<sequence>MILQFLCLLALIVFSYGHEAKNITTSSLNTIVRDKALPVLLHRRTGIVYKIPMPMNFSGIEVSGLRLRSKTIRKKGVNIGGVHVPPGAISVPRVKRLIIVYQSLGNRSSILFNIPGHTFVAPVIGFQAYDASNLRSKSTRELGFNVTGDPISIKFITEGMKPELKCASLGLNGAVELYNMVHLSTCYVKTTGYFGVVIPVKLSVWASVGGGRGLMVWLIACGIGMVGMLVVGLVWMRVFRFARKEKMKEIEDGEALERIRVGGSNMPFATMVRTQPVLETR</sequence>
<gene>
    <name evidence="1" type="ORF">IHE45_20G064500</name>
</gene>
<evidence type="ECO:0000313" key="2">
    <source>
        <dbReference type="Proteomes" id="UP000827976"/>
    </source>
</evidence>
<dbReference type="EMBL" id="CM037030">
    <property type="protein sequence ID" value="KAH7651544.1"/>
    <property type="molecule type" value="Genomic_DNA"/>
</dbReference>
<reference evidence="2" key="1">
    <citation type="journal article" date="2022" name="Nat. Commun.">
        <title>Chromosome evolution and the genetic basis of agronomically important traits in greater yam.</title>
        <authorList>
            <person name="Bredeson J.V."/>
            <person name="Lyons J.B."/>
            <person name="Oniyinde I.O."/>
            <person name="Okereke N.R."/>
            <person name="Kolade O."/>
            <person name="Nnabue I."/>
            <person name="Nwadili C.O."/>
            <person name="Hribova E."/>
            <person name="Parker M."/>
            <person name="Nwogha J."/>
            <person name="Shu S."/>
            <person name="Carlson J."/>
            <person name="Kariba R."/>
            <person name="Muthemba S."/>
            <person name="Knop K."/>
            <person name="Barton G.J."/>
            <person name="Sherwood A.V."/>
            <person name="Lopez-Montes A."/>
            <person name="Asiedu R."/>
            <person name="Jamnadass R."/>
            <person name="Muchugi A."/>
            <person name="Goodstein D."/>
            <person name="Egesi C.N."/>
            <person name="Featherston J."/>
            <person name="Asfaw A."/>
            <person name="Simpson G.G."/>
            <person name="Dolezel J."/>
            <person name="Hendre P.S."/>
            <person name="Van Deynze A."/>
            <person name="Kumar P.L."/>
            <person name="Obidiegwu J.E."/>
            <person name="Bhattacharjee R."/>
            <person name="Rokhsar D.S."/>
        </authorList>
    </citation>
    <scope>NUCLEOTIDE SEQUENCE [LARGE SCALE GENOMIC DNA]</scope>
    <source>
        <strain evidence="2">cv. TDa95/00328</strain>
    </source>
</reference>
<proteinExistence type="predicted"/>
<keyword evidence="2" id="KW-1185">Reference proteome</keyword>
<name>A0ACB7TS41_DIOAL</name>